<evidence type="ECO:0000256" key="4">
    <source>
        <dbReference type="ARBA" id="ARBA00015520"/>
    </source>
</evidence>
<evidence type="ECO:0000256" key="1">
    <source>
        <dbReference type="ARBA" id="ARBA00002475"/>
    </source>
</evidence>
<dbReference type="GO" id="GO:0005730">
    <property type="term" value="C:nucleolus"/>
    <property type="evidence" value="ECO:0007669"/>
    <property type="project" value="UniProtKB-SubCell"/>
</dbReference>
<dbReference type="Pfam" id="PF00076">
    <property type="entry name" value="RRM_1"/>
    <property type="match status" value="1"/>
</dbReference>
<evidence type="ECO:0000259" key="9">
    <source>
        <dbReference type="PROSITE" id="PS50102"/>
    </source>
</evidence>
<comment type="function">
    <text evidence="1">Involved in pre-25S rRNA processing.</text>
</comment>
<feature type="region of interest" description="Disordered" evidence="8">
    <location>
        <begin position="1"/>
        <end position="199"/>
    </location>
</feature>
<feature type="compositionally biased region" description="Basic and acidic residues" evidence="8">
    <location>
        <begin position="108"/>
        <end position="118"/>
    </location>
</feature>
<evidence type="ECO:0000313" key="11">
    <source>
        <dbReference type="Proteomes" id="UP000813385"/>
    </source>
</evidence>
<evidence type="ECO:0000256" key="3">
    <source>
        <dbReference type="ARBA" id="ARBA00007077"/>
    </source>
</evidence>
<dbReference type="InterPro" id="IPR035979">
    <property type="entry name" value="RBD_domain_sf"/>
</dbReference>
<feature type="compositionally biased region" description="Low complexity" evidence="8">
    <location>
        <begin position="159"/>
        <end position="170"/>
    </location>
</feature>
<evidence type="ECO:0000256" key="8">
    <source>
        <dbReference type="SAM" id="MobiDB-lite"/>
    </source>
</evidence>
<evidence type="ECO:0000313" key="10">
    <source>
        <dbReference type="EMBL" id="KAH7359348.1"/>
    </source>
</evidence>
<keyword evidence="5 7" id="KW-0694">RNA-binding</keyword>
<keyword evidence="6" id="KW-0539">Nucleus</keyword>
<dbReference type="GO" id="GO:0000463">
    <property type="term" value="P:maturation of LSU-rRNA from tricistronic rRNA transcript (SSU-rRNA, 5.8S rRNA, LSU-rRNA)"/>
    <property type="evidence" value="ECO:0007669"/>
    <property type="project" value="TreeGrafter"/>
</dbReference>
<gene>
    <name evidence="10" type="ORF">B0T11DRAFT_341461</name>
</gene>
<dbReference type="Proteomes" id="UP000813385">
    <property type="component" value="Unassembled WGS sequence"/>
</dbReference>
<dbReference type="SMART" id="SM00360">
    <property type="entry name" value="RRM"/>
    <property type="match status" value="2"/>
</dbReference>
<feature type="compositionally biased region" description="Basic residues" evidence="8">
    <location>
        <begin position="77"/>
        <end position="86"/>
    </location>
</feature>
<dbReference type="SUPFAM" id="SSF54928">
    <property type="entry name" value="RNA-binding domain, RBD"/>
    <property type="match status" value="2"/>
</dbReference>
<dbReference type="InterPro" id="IPR012677">
    <property type="entry name" value="Nucleotide-bd_a/b_plait_sf"/>
</dbReference>
<evidence type="ECO:0000256" key="7">
    <source>
        <dbReference type="PROSITE-ProRule" id="PRU00176"/>
    </source>
</evidence>
<comment type="similarity">
    <text evidence="3">Belongs to the RRM RBM34 family.</text>
</comment>
<sequence>MAKGTFKLGASSKAIDPTLDALFSSSSGPIKPHPKSKYSGLPPPRTKNETEDEDMEDAEDSEVDAEAEIEKLLAPAKKNKDRKRKRNDVDDLESKYLNKLADEEEREEQQLKKKRQEEAEAEAEEEDEEEDDEEADEDAEEDTLSEEGDEEEGEDVAEEASAADTSSSEGESGDESDSSAVPVHESLSKKPTTAAAKNDEVEKANRTVFLSNVAISASTDKAAKKELLAHLASALPEGDKVETIRFRSLAFSTAALPKRAAYITAATMESTTKSANAYVVYSSAAAARAACAALNGTIILDRHLRVDSVAHPSATDHRRCVFVGNLGFVDDETVVNTNAAGETTTRKRTKIPSDTEEGLWRTFTKNAGKVENVRVVRDPKTRVGKGFAYVQFYDENSVEAALLLDGKKYPPMLPRILRVTRAKAPHKTALAQERKAKAAALAAGVTAPGDKKSTKYKHKATPEQQSLAGRAGKLLGRSGGIREARRASGKPERRGPRGDKKAAHGNGSGVVLKTPEQFIFEGRRAKAGDGVPNDVRVGGKKRRAVKKGGIEKPGGRGVKRAQEWRKLKKDKA</sequence>
<proteinExistence type="inferred from homology"/>
<feature type="domain" description="RRM" evidence="9">
    <location>
        <begin position="319"/>
        <end position="424"/>
    </location>
</feature>
<reference evidence="10" key="1">
    <citation type="journal article" date="2021" name="Nat. Commun.">
        <title>Genetic determinants of endophytism in the Arabidopsis root mycobiome.</title>
        <authorList>
            <person name="Mesny F."/>
            <person name="Miyauchi S."/>
            <person name="Thiergart T."/>
            <person name="Pickel B."/>
            <person name="Atanasova L."/>
            <person name="Karlsson M."/>
            <person name="Huettel B."/>
            <person name="Barry K.W."/>
            <person name="Haridas S."/>
            <person name="Chen C."/>
            <person name="Bauer D."/>
            <person name="Andreopoulos W."/>
            <person name="Pangilinan J."/>
            <person name="LaButti K."/>
            <person name="Riley R."/>
            <person name="Lipzen A."/>
            <person name="Clum A."/>
            <person name="Drula E."/>
            <person name="Henrissat B."/>
            <person name="Kohler A."/>
            <person name="Grigoriev I.V."/>
            <person name="Martin F.M."/>
            <person name="Hacquard S."/>
        </authorList>
    </citation>
    <scope>NUCLEOTIDE SEQUENCE</scope>
    <source>
        <strain evidence="10">MPI-CAGE-AT-0016</strain>
    </source>
</reference>
<dbReference type="PROSITE" id="PS50102">
    <property type="entry name" value="RRM"/>
    <property type="match status" value="1"/>
</dbReference>
<accession>A0A8K0TGX7</accession>
<evidence type="ECO:0000256" key="2">
    <source>
        <dbReference type="ARBA" id="ARBA00004604"/>
    </source>
</evidence>
<dbReference type="AlphaFoldDB" id="A0A8K0TGX7"/>
<evidence type="ECO:0000256" key="6">
    <source>
        <dbReference type="ARBA" id="ARBA00023242"/>
    </source>
</evidence>
<evidence type="ECO:0000256" key="5">
    <source>
        <dbReference type="ARBA" id="ARBA00022884"/>
    </source>
</evidence>
<name>A0A8K0TGX7_9PEZI</name>
<dbReference type="OrthoDB" id="442677at2759"/>
<feature type="compositionally biased region" description="Basic and acidic residues" evidence="8">
    <location>
        <begin position="480"/>
        <end position="502"/>
    </location>
</feature>
<comment type="caution">
    <text evidence="10">The sequence shown here is derived from an EMBL/GenBank/DDBJ whole genome shotgun (WGS) entry which is preliminary data.</text>
</comment>
<organism evidence="10 11">
    <name type="scientific">Plectosphaerella cucumerina</name>
    <dbReference type="NCBI Taxonomy" id="40658"/>
    <lineage>
        <taxon>Eukaryota</taxon>
        <taxon>Fungi</taxon>
        <taxon>Dikarya</taxon>
        <taxon>Ascomycota</taxon>
        <taxon>Pezizomycotina</taxon>
        <taxon>Sordariomycetes</taxon>
        <taxon>Hypocreomycetidae</taxon>
        <taxon>Glomerellales</taxon>
        <taxon>Plectosphaerellaceae</taxon>
        <taxon>Plectosphaerella</taxon>
    </lineage>
</organism>
<feature type="region of interest" description="Disordered" evidence="8">
    <location>
        <begin position="442"/>
        <end position="572"/>
    </location>
</feature>
<feature type="compositionally biased region" description="Basic and acidic residues" evidence="8">
    <location>
        <begin position="87"/>
        <end position="96"/>
    </location>
</feature>
<feature type="compositionally biased region" description="Acidic residues" evidence="8">
    <location>
        <begin position="50"/>
        <end position="67"/>
    </location>
</feature>
<dbReference type="EMBL" id="JAGPXD010000004">
    <property type="protein sequence ID" value="KAH7359348.1"/>
    <property type="molecule type" value="Genomic_DNA"/>
</dbReference>
<feature type="compositionally biased region" description="Basic and acidic residues" evidence="8">
    <location>
        <begin position="548"/>
        <end position="565"/>
    </location>
</feature>
<dbReference type="PANTHER" id="PTHR23236">
    <property type="entry name" value="EUKARYOTIC TRANSLATION INITIATION FACTOR 4B/4H"/>
    <property type="match status" value="1"/>
</dbReference>
<dbReference type="GO" id="GO:0019843">
    <property type="term" value="F:rRNA binding"/>
    <property type="evidence" value="ECO:0007669"/>
    <property type="project" value="TreeGrafter"/>
</dbReference>
<feature type="compositionally biased region" description="Acidic residues" evidence="8">
    <location>
        <begin position="119"/>
        <end position="158"/>
    </location>
</feature>
<comment type="subcellular location">
    <subcellularLocation>
        <location evidence="2">Nucleus</location>
        <location evidence="2">Nucleolus</location>
    </subcellularLocation>
</comment>
<dbReference type="InterPro" id="IPR000504">
    <property type="entry name" value="RRM_dom"/>
</dbReference>
<keyword evidence="11" id="KW-1185">Reference proteome</keyword>
<protein>
    <recommendedName>
        <fullName evidence="4">Nucleolar protein 12</fullName>
    </recommendedName>
</protein>
<dbReference type="Gene3D" id="3.30.70.330">
    <property type="match status" value="2"/>
</dbReference>
<dbReference type="PANTHER" id="PTHR23236:SF25">
    <property type="entry name" value="RNA-BINDING PROTEIN 34"/>
    <property type="match status" value="1"/>
</dbReference>